<keyword evidence="5" id="KW-1185">Reference proteome</keyword>
<dbReference type="AlphaFoldDB" id="A0A074KXM4"/>
<evidence type="ECO:0000256" key="1">
    <source>
        <dbReference type="ARBA" id="ARBA00022723"/>
    </source>
</evidence>
<name>A0A074KXM4_9BACT</name>
<dbReference type="InterPro" id="IPR036249">
    <property type="entry name" value="Thioredoxin-like_sf"/>
</dbReference>
<keyword evidence="2" id="KW-0408">Iron</keyword>
<evidence type="ECO:0000256" key="2">
    <source>
        <dbReference type="ARBA" id="ARBA00023004"/>
    </source>
</evidence>
<dbReference type="EMBL" id="JMIH01000023">
    <property type="protein sequence ID" value="KEO72965.1"/>
    <property type="molecule type" value="Genomic_DNA"/>
</dbReference>
<dbReference type="PANTHER" id="PTHR43578:SF3">
    <property type="entry name" value="NADH-QUINONE OXIDOREDUCTASE SUBUNIT F"/>
    <property type="match status" value="1"/>
</dbReference>
<evidence type="ECO:0008006" key="6">
    <source>
        <dbReference type="Google" id="ProtNLM"/>
    </source>
</evidence>
<dbReference type="SUPFAM" id="SSF52833">
    <property type="entry name" value="Thioredoxin-like"/>
    <property type="match status" value="1"/>
</dbReference>
<dbReference type="GO" id="GO:0046872">
    <property type="term" value="F:metal ion binding"/>
    <property type="evidence" value="ECO:0007669"/>
    <property type="project" value="UniProtKB-KW"/>
</dbReference>
<dbReference type="PANTHER" id="PTHR43578">
    <property type="entry name" value="NADH-QUINONE OXIDOREDUCTASE SUBUNIT F"/>
    <property type="match status" value="1"/>
</dbReference>
<reference evidence="4 5" key="1">
    <citation type="submission" date="2014-04" db="EMBL/GenBank/DDBJ databases">
        <title>Characterization and application of a salt tolerant electro-active bacterium.</title>
        <authorList>
            <person name="Yang L."/>
            <person name="Wei S."/>
            <person name="Tay Q.X.M."/>
        </authorList>
    </citation>
    <scope>NUCLEOTIDE SEQUENCE [LARGE SCALE GENOMIC DNA]</scope>
    <source>
        <strain evidence="4 5">LY1</strain>
    </source>
</reference>
<accession>A0A074KXM4</accession>
<dbReference type="RefSeq" id="WP_051720034.1">
    <property type="nucleotide sequence ID" value="NZ_JMIH01000023.1"/>
</dbReference>
<dbReference type="OrthoDB" id="9800692at2"/>
<protein>
    <recommendedName>
        <fullName evidence="6">Ferredoxin</fullName>
    </recommendedName>
</protein>
<evidence type="ECO:0000313" key="5">
    <source>
        <dbReference type="Proteomes" id="UP000027821"/>
    </source>
</evidence>
<proteinExistence type="predicted"/>
<evidence type="ECO:0000256" key="3">
    <source>
        <dbReference type="ARBA" id="ARBA00023014"/>
    </source>
</evidence>
<dbReference type="CDD" id="cd02980">
    <property type="entry name" value="TRX_Fd_family"/>
    <property type="match status" value="1"/>
</dbReference>
<dbReference type="Pfam" id="PF01257">
    <property type="entry name" value="2Fe-2S_thioredx"/>
    <property type="match status" value="1"/>
</dbReference>
<dbReference type="GO" id="GO:0051536">
    <property type="term" value="F:iron-sulfur cluster binding"/>
    <property type="evidence" value="ECO:0007669"/>
    <property type="project" value="UniProtKB-KW"/>
</dbReference>
<keyword evidence="1" id="KW-0479">Metal-binding</keyword>
<dbReference type="eggNOG" id="COG3411">
    <property type="taxonomic scope" value="Bacteria"/>
</dbReference>
<dbReference type="STRING" id="1048983.EL17_15210"/>
<gene>
    <name evidence="4" type="ORF">EL17_15210</name>
</gene>
<dbReference type="Gene3D" id="3.40.30.10">
    <property type="entry name" value="Glutaredoxin"/>
    <property type="match status" value="1"/>
</dbReference>
<comment type="caution">
    <text evidence="4">The sequence shown here is derived from an EMBL/GenBank/DDBJ whole genome shotgun (WGS) entry which is preliminary data.</text>
</comment>
<dbReference type="Proteomes" id="UP000027821">
    <property type="component" value="Unassembled WGS sequence"/>
</dbReference>
<evidence type="ECO:0000313" key="4">
    <source>
        <dbReference type="EMBL" id="KEO72965.1"/>
    </source>
</evidence>
<organism evidence="4 5">
    <name type="scientific">Anditalea andensis</name>
    <dbReference type="NCBI Taxonomy" id="1048983"/>
    <lineage>
        <taxon>Bacteria</taxon>
        <taxon>Pseudomonadati</taxon>
        <taxon>Bacteroidota</taxon>
        <taxon>Cytophagia</taxon>
        <taxon>Cytophagales</taxon>
        <taxon>Cytophagaceae</taxon>
        <taxon>Anditalea</taxon>
    </lineage>
</organism>
<keyword evidence="3" id="KW-0411">Iron-sulfur</keyword>
<sequence>MGKDLTKVDKVILMCSGYTCTKKGSEEHILALRACIKDNALEDKVHTIKTLCMGQCESGPTLQVYPEGIWYKEMTIERAKSVITSHVMKGQLLDNILFKEGDAVMHPAEDLSSKTKK</sequence>